<organism evidence="1 2">
    <name type="scientific">Corynebacterium humireducens</name>
    <dbReference type="NCBI Taxonomy" id="1223514"/>
    <lineage>
        <taxon>Bacteria</taxon>
        <taxon>Bacillati</taxon>
        <taxon>Actinomycetota</taxon>
        <taxon>Actinomycetes</taxon>
        <taxon>Mycobacteriales</taxon>
        <taxon>Corynebacteriaceae</taxon>
        <taxon>Corynebacterium</taxon>
    </lineage>
</organism>
<reference evidence="1 2" key="1">
    <citation type="journal article" date="2020" name="Biotechnol. Biofuels">
        <title>New insights from the biogas microbiome by comprehensive genome-resolved metagenomics of nearly 1600 species originating from multiple anaerobic digesters.</title>
        <authorList>
            <person name="Campanaro S."/>
            <person name="Treu L."/>
            <person name="Rodriguez-R L.M."/>
            <person name="Kovalovszki A."/>
            <person name="Ziels R.M."/>
            <person name="Maus I."/>
            <person name="Zhu X."/>
            <person name="Kougias P.G."/>
            <person name="Basile A."/>
            <person name="Luo G."/>
            <person name="Schluter A."/>
            <person name="Konstantinidis K.T."/>
            <person name="Angelidaki I."/>
        </authorList>
    </citation>
    <scope>NUCLEOTIDE SEQUENCE [LARGE SCALE GENOMIC DNA]</scope>
    <source>
        <strain evidence="1">AS15tlH2ME_198</strain>
    </source>
</reference>
<name>A0A7X6SVH0_9CORY</name>
<protein>
    <submittedName>
        <fullName evidence="1">Uncharacterized protein</fullName>
    </submittedName>
</protein>
<comment type="caution">
    <text evidence="1">The sequence shown here is derived from an EMBL/GenBank/DDBJ whole genome shotgun (WGS) entry which is preliminary data.</text>
</comment>
<evidence type="ECO:0000313" key="1">
    <source>
        <dbReference type="EMBL" id="NLA56164.1"/>
    </source>
</evidence>
<dbReference type="EMBL" id="JAAZHI010000158">
    <property type="protein sequence ID" value="NLA56164.1"/>
    <property type="molecule type" value="Genomic_DNA"/>
</dbReference>
<evidence type="ECO:0000313" key="2">
    <source>
        <dbReference type="Proteomes" id="UP000557899"/>
    </source>
</evidence>
<proteinExistence type="predicted"/>
<dbReference type="Proteomes" id="UP000557899">
    <property type="component" value="Unassembled WGS sequence"/>
</dbReference>
<accession>A0A7X6SVH0</accession>
<sequence length="151" mass="16785">MTTTGPFHSLTDDDQARLRELLTDGSTVAAAARALGCHHRPHRSVGRQPPATRYLNQPRATLLGDQPSRHDRIRVDKVNSGKITLRYEGQLRKLYIRRRHNGLAVLAVCLGPEVTVVEKDTGTILAYFRIDPTKAYQRKISGPPTINGGRP</sequence>
<dbReference type="AlphaFoldDB" id="A0A7X6SVH0"/>
<gene>
    <name evidence="1" type="ORF">GX859_07700</name>
</gene>